<gene>
    <name evidence="2" type="ORF">M0R45_034354</name>
</gene>
<evidence type="ECO:0000313" key="2">
    <source>
        <dbReference type="EMBL" id="KAK9910389.1"/>
    </source>
</evidence>
<accession>A0AAW1VPU6</accession>
<reference evidence="2 3" key="1">
    <citation type="journal article" date="2023" name="G3 (Bethesda)">
        <title>A chromosome-length genome assembly and annotation of blackberry (Rubus argutus, cv. 'Hillquist').</title>
        <authorList>
            <person name="Bruna T."/>
            <person name="Aryal R."/>
            <person name="Dudchenko O."/>
            <person name="Sargent D.J."/>
            <person name="Mead D."/>
            <person name="Buti M."/>
            <person name="Cavallini A."/>
            <person name="Hytonen T."/>
            <person name="Andres J."/>
            <person name="Pham M."/>
            <person name="Weisz D."/>
            <person name="Mascagni F."/>
            <person name="Usai G."/>
            <person name="Natali L."/>
            <person name="Bassil N."/>
            <person name="Fernandez G.E."/>
            <person name="Lomsadze A."/>
            <person name="Armour M."/>
            <person name="Olukolu B."/>
            <person name="Poorten T."/>
            <person name="Britton C."/>
            <person name="Davik J."/>
            <person name="Ashrafi H."/>
            <person name="Aiden E.L."/>
            <person name="Borodovsky M."/>
            <person name="Worthington M."/>
        </authorList>
    </citation>
    <scope>NUCLEOTIDE SEQUENCE [LARGE SCALE GENOMIC DNA]</scope>
    <source>
        <strain evidence="2">PI 553951</strain>
    </source>
</reference>
<evidence type="ECO:0000313" key="3">
    <source>
        <dbReference type="Proteomes" id="UP001457282"/>
    </source>
</evidence>
<evidence type="ECO:0000256" key="1">
    <source>
        <dbReference type="SAM" id="MobiDB-lite"/>
    </source>
</evidence>
<comment type="caution">
    <text evidence="2">The sequence shown here is derived from an EMBL/GenBank/DDBJ whole genome shotgun (WGS) entry which is preliminary data.</text>
</comment>
<dbReference type="AlphaFoldDB" id="A0AAW1VPU6"/>
<feature type="compositionally biased region" description="Basic and acidic residues" evidence="1">
    <location>
        <begin position="1"/>
        <end position="15"/>
    </location>
</feature>
<dbReference type="EMBL" id="JBEDUW010000007">
    <property type="protein sequence ID" value="KAK9910389.1"/>
    <property type="molecule type" value="Genomic_DNA"/>
</dbReference>
<protein>
    <submittedName>
        <fullName evidence="2">Uncharacterized protein</fullName>
    </submittedName>
</protein>
<name>A0AAW1VPU6_RUBAR</name>
<keyword evidence="3" id="KW-1185">Reference proteome</keyword>
<dbReference type="Proteomes" id="UP001457282">
    <property type="component" value="Unassembled WGS sequence"/>
</dbReference>
<sequence>MVKEESSQITRRETRSSALAKCSNNTVEETDTSSRHPNDASLSFTCLRRISQQYRMAIEGAVISFVFQI</sequence>
<proteinExistence type="predicted"/>
<feature type="region of interest" description="Disordered" evidence="1">
    <location>
        <begin position="1"/>
        <end position="40"/>
    </location>
</feature>
<organism evidence="2 3">
    <name type="scientific">Rubus argutus</name>
    <name type="common">Southern blackberry</name>
    <dbReference type="NCBI Taxonomy" id="59490"/>
    <lineage>
        <taxon>Eukaryota</taxon>
        <taxon>Viridiplantae</taxon>
        <taxon>Streptophyta</taxon>
        <taxon>Embryophyta</taxon>
        <taxon>Tracheophyta</taxon>
        <taxon>Spermatophyta</taxon>
        <taxon>Magnoliopsida</taxon>
        <taxon>eudicotyledons</taxon>
        <taxon>Gunneridae</taxon>
        <taxon>Pentapetalae</taxon>
        <taxon>rosids</taxon>
        <taxon>fabids</taxon>
        <taxon>Rosales</taxon>
        <taxon>Rosaceae</taxon>
        <taxon>Rosoideae</taxon>
        <taxon>Rosoideae incertae sedis</taxon>
        <taxon>Rubus</taxon>
    </lineage>
</organism>